<keyword evidence="5" id="KW-1185">Reference proteome</keyword>
<feature type="region of interest" description="Disordered" evidence="2">
    <location>
        <begin position="360"/>
        <end position="382"/>
    </location>
</feature>
<name>A0A9W9Z5A8_9CNID</name>
<evidence type="ECO:0000313" key="5">
    <source>
        <dbReference type="Proteomes" id="UP001163046"/>
    </source>
</evidence>
<feature type="compositionally biased region" description="Polar residues" evidence="2">
    <location>
        <begin position="30"/>
        <end position="40"/>
    </location>
</feature>
<feature type="compositionally biased region" description="Basic and acidic residues" evidence="2">
    <location>
        <begin position="49"/>
        <end position="65"/>
    </location>
</feature>
<organism evidence="4 5">
    <name type="scientific">Desmophyllum pertusum</name>
    <dbReference type="NCBI Taxonomy" id="174260"/>
    <lineage>
        <taxon>Eukaryota</taxon>
        <taxon>Metazoa</taxon>
        <taxon>Cnidaria</taxon>
        <taxon>Anthozoa</taxon>
        <taxon>Hexacorallia</taxon>
        <taxon>Scleractinia</taxon>
        <taxon>Caryophylliina</taxon>
        <taxon>Caryophylliidae</taxon>
        <taxon>Desmophyllum</taxon>
    </lineage>
</organism>
<feature type="compositionally biased region" description="Basic and acidic residues" evidence="2">
    <location>
        <begin position="1"/>
        <end position="11"/>
    </location>
</feature>
<comment type="caution">
    <text evidence="4">The sequence shown here is derived from an EMBL/GenBank/DDBJ whole genome shotgun (WGS) entry which is preliminary data.</text>
</comment>
<dbReference type="Pfam" id="PF10523">
    <property type="entry name" value="BEN"/>
    <property type="match status" value="1"/>
</dbReference>
<feature type="region of interest" description="Disordered" evidence="2">
    <location>
        <begin position="220"/>
        <end position="267"/>
    </location>
</feature>
<dbReference type="Gene3D" id="1.10.10.2590">
    <property type="entry name" value="BEN domain"/>
    <property type="match status" value="1"/>
</dbReference>
<dbReference type="GO" id="GO:0003677">
    <property type="term" value="F:DNA binding"/>
    <property type="evidence" value="ECO:0007669"/>
    <property type="project" value="InterPro"/>
</dbReference>
<evidence type="ECO:0000256" key="2">
    <source>
        <dbReference type="SAM" id="MobiDB-lite"/>
    </source>
</evidence>
<protein>
    <recommendedName>
        <fullName evidence="3">BEN domain-containing protein</fullName>
    </recommendedName>
</protein>
<dbReference type="EMBL" id="MU826826">
    <property type="protein sequence ID" value="KAJ7375292.1"/>
    <property type="molecule type" value="Genomic_DNA"/>
</dbReference>
<dbReference type="AlphaFoldDB" id="A0A9W9Z5A8"/>
<evidence type="ECO:0000259" key="3">
    <source>
        <dbReference type="PROSITE" id="PS51457"/>
    </source>
</evidence>
<feature type="compositionally biased region" description="Low complexity" evidence="2">
    <location>
        <begin position="253"/>
        <end position="267"/>
    </location>
</feature>
<sequence>MSIEKCVRRENNSSSDEDEPLSSYRPPGPSSVQEKTSTGEAQLLAQYTARRDAQIKNDKTAKKSSGDNTQPAQKGQRTEAEAAVLPGCDGENIALKHLQAEKKKREVLSTEKIIAETKHKTLQKTLEAERKDHLLLKNKVTMLEDEKMELTEALEAAKKKRLMLNRYENADSKTTDTAPFMNAIAISLQSIENKLHEYNSRLSSIETCLCNMFTVTSTPDPSFSPPSNVLSTELPTHADTSLPPDEVIQMPPSSSRRTTTTNSQNSISPLVFNLPQETARKVKKIDAKDRNQYVRGCMDALFQPEEMATSNMDGKRKKGKLDEARVDLVKRLAKTAFPPSESSLFEKKIRKTMNAKCREVRFKNKKSSDHGEYKEGSDEHGK</sequence>
<feature type="region of interest" description="Disordered" evidence="2">
    <location>
        <begin position="1"/>
        <end position="81"/>
    </location>
</feature>
<feature type="domain" description="BEN" evidence="3">
    <location>
        <begin position="268"/>
        <end position="364"/>
    </location>
</feature>
<dbReference type="InterPro" id="IPR018379">
    <property type="entry name" value="BEN_domain"/>
</dbReference>
<dbReference type="PROSITE" id="PS51457">
    <property type="entry name" value="BEN"/>
    <property type="match status" value="1"/>
</dbReference>
<keyword evidence="1" id="KW-0175">Coiled coil</keyword>
<evidence type="ECO:0000256" key="1">
    <source>
        <dbReference type="SAM" id="Coils"/>
    </source>
</evidence>
<feature type="compositionally biased region" description="Polar residues" evidence="2">
    <location>
        <begin position="66"/>
        <end position="75"/>
    </location>
</feature>
<gene>
    <name evidence="4" type="ORF">OS493_002040</name>
</gene>
<dbReference type="Proteomes" id="UP001163046">
    <property type="component" value="Unassembled WGS sequence"/>
</dbReference>
<proteinExistence type="predicted"/>
<feature type="coiled-coil region" evidence="1">
    <location>
        <begin position="126"/>
        <end position="170"/>
    </location>
</feature>
<evidence type="ECO:0000313" key="4">
    <source>
        <dbReference type="EMBL" id="KAJ7375292.1"/>
    </source>
</evidence>
<accession>A0A9W9Z5A8</accession>
<reference evidence="4" key="1">
    <citation type="submission" date="2023-01" db="EMBL/GenBank/DDBJ databases">
        <title>Genome assembly of the deep-sea coral Lophelia pertusa.</title>
        <authorList>
            <person name="Herrera S."/>
            <person name="Cordes E."/>
        </authorList>
    </citation>
    <scope>NUCLEOTIDE SEQUENCE</scope>
    <source>
        <strain evidence="4">USNM1676648</strain>
        <tissue evidence="4">Polyp</tissue>
    </source>
</reference>
<dbReference type="OrthoDB" id="6007440at2759"/>